<proteinExistence type="predicted"/>
<protein>
    <submittedName>
        <fullName evidence="3">DUF4129 domain-containing protein</fullName>
    </submittedName>
</protein>
<name>A0ABW4C7N3_9BACL</name>
<keyword evidence="1" id="KW-0812">Transmembrane</keyword>
<dbReference type="Proteomes" id="UP001597282">
    <property type="component" value="Unassembled WGS sequence"/>
</dbReference>
<comment type="caution">
    <text evidence="3">The sequence shown here is derived from an EMBL/GenBank/DDBJ whole genome shotgun (WGS) entry which is preliminary data.</text>
</comment>
<evidence type="ECO:0000256" key="1">
    <source>
        <dbReference type="SAM" id="Phobius"/>
    </source>
</evidence>
<reference evidence="4" key="1">
    <citation type="journal article" date="2019" name="Int. J. Syst. Evol. Microbiol.">
        <title>The Global Catalogue of Microorganisms (GCM) 10K type strain sequencing project: providing services to taxonomists for standard genome sequencing and annotation.</title>
        <authorList>
            <consortium name="The Broad Institute Genomics Platform"/>
            <consortium name="The Broad Institute Genome Sequencing Center for Infectious Disease"/>
            <person name="Wu L."/>
            <person name="Ma J."/>
        </authorList>
    </citation>
    <scope>NUCLEOTIDE SEQUENCE [LARGE SCALE GENOMIC DNA]</scope>
    <source>
        <strain evidence="4">S1</strain>
    </source>
</reference>
<organism evidence="3 4">
    <name type="scientific">Kroppenstedtia sanguinis</name>
    <dbReference type="NCBI Taxonomy" id="1380684"/>
    <lineage>
        <taxon>Bacteria</taxon>
        <taxon>Bacillati</taxon>
        <taxon>Bacillota</taxon>
        <taxon>Bacilli</taxon>
        <taxon>Bacillales</taxon>
        <taxon>Thermoactinomycetaceae</taxon>
        <taxon>Kroppenstedtia</taxon>
    </lineage>
</organism>
<feature type="domain" description="Protein-glutamine gamma-glutamyltransferase-like C-terminal" evidence="2">
    <location>
        <begin position="128"/>
        <end position="196"/>
    </location>
</feature>
<accession>A0ABW4C7N3</accession>
<evidence type="ECO:0000313" key="4">
    <source>
        <dbReference type="Proteomes" id="UP001597282"/>
    </source>
</evidence>
<sequence length="207" mass="24671">MSSEYQEVRRQLDEILKEEERARGSWWVDLQNRLNTWYDQWDDLLRGWLRDLFGIQIPVGWGWLLPVLILLILILAFFWIQRRVHYTRRVEEDAGSSSMPVGEEVQHWWEEGEKKAEQGDYKEGIRCLFWAVLTALHERGVLIRSDHKTNREYRREVEQNGSSLLSLFSALTLRFDLVWYGQLQAGDGDYRKFRRLSALLIQGGDRE</sequence>
<keyword evidence="4" id="KW-1185">Reference proteome</keyword>
<gene>
    <name evidence="3" type="ORF">ACFQ4Y_04390</name>
</gene>
<evidence type="ECO:0000313" key="3">
    <source>
        <dbReference type="EMBL" id="MFD1426171.1"/>
    </source>
</evidence>
<dbReference type="InterPro" id="IPR025403">
    <property type="entry name" value="TgpA-like_C"/>
</dbReference>
<dbReference type="Pfam" id="PF13559">
    <property type="entry name" value="DUF4129"/>
    <property type="match status" value="1"/>
</dbReference>
<keyword evidence="1" id="KW-0472">Membrane</keyword>
<keyword evidence="1" id="KW-1133">Transmembrane helix</keyword>
<dbReference type="RefSeq" id="WP_380163174.1">
    <property type="nucleotide sequence ID" value="NZ_JBHTNU010000003.1"/>
</dbReference>
<feature type="transmembrane region" description="Helical" evidence="1">
    <location>
        <begin position="60"/>
        <end position="80"/>
    </location>
</feature>
<dbReference type="EMBL" id="JBHTNU010000003">
    <property type="protein sequence ID" value="MFD1426171.1"/>
    <property type="molecule type" value="Genomic_DNA"/>
</dbReference>
<evidence type="ECO:0000259" key="2">
    <source>
        <dbReference type="Pfam" id="PF13559"/>
    </source>
</evidence>